<protein>
    <recommendedName>
        <fullName evidence="4">DUF676 domain-containing protein</fullName>
    </recommendedName>
</protein>
<accession>A0A7C8MT14</accession>
<keyword evidence="3" id="KW-1185">Reference proteome</keyword>
<feature type="compositionally biased region" description="Basic and acidic residues" evidence="1">
    <location>
        <begin position="458"/>
        <end position="467"/>
    </location>
</feature>
<name>A0A7C8MT14_9PEZI</name>
<dbReference type="AlphaFoldDB" id="A0A7C8MT14"/>
<dbReference type="Proteomes" id="UP000481858">
    <property type="component" value="Unassembled WGS sequence"/>
</dbReference>
<evidence type="ECO:0008006" key="4">
    <source>
        <dbReference type="Google" id="ProtNLM"/>
    </source>
</evidence>
<feature type="region of interest" description="Disordered" evidence="1">
    <location>
        <begin position="458"/>
        <end position="477"/>
    </location>
</feature>
<proteinExistence type="predicted"/>
<dbReference type="InterPro" id="IPR029058">
    <property type="entry name" value="AB_hydrolase_fold"/>
</dbReference>
<dbReference type="InParanoid" id="A0A7C8MT14"/>
<reference evidence="2 3" key="1">
    <citation type="submission" date="2019-12" db="EMBL/GenBank/DDBJ databases">
        <title>Draft genome sequence of the ascomycete Xylaria multiplex DSM 110363.</title>
        <authorList>
            <person name="Buettner E."/>
            <person name="Kellner H."/>
        </authorList>
    </citation>
    <scope>NUCLEOTIDE SEQUENCE [LARGE SCALE GENOMIC DNA]</scope>
    <source>
        <strain evidence="2 3">DSM 110363</strain>
    </source>
</reference>
<dbReference type="SUPFAM" id="SSF53474">
    <property type="entry name" value="alpha/beta-Hydrolases"/>
    <property type="match status" value="1"/>
</dbReference>
<dbReference type="EMBL" id="WUBL01000047">
    <property type="protein sequence ID" value="KAF2968711.1"/>
    <property type="molecule type" value="Genomic_DNA"/>
</dbReference>
<evidence type="ECO:0000313" key="2">
    <source>
        <dbReference type="EMBL" id="KAF2968711.1"/>
    </source>
</evidence>
<evidence type="ECO:0000313" key="3">
    <source>
        <dbReference type="Proteomes" id="UP000481858"/>
    </source>
</evidence>
<dbReference type="OrthoDB" id="4777503at2759"/>
<gene>
    <name evidence="2" type="ORF">GQX73_g4901</name>
</gene>
<feature type="region of interest" description="Disordered" evidence="1">
    <location>
        <begin position="1"/>
        <end position="30"/>
    </location>
</feature>
<comment type="caution">
    <text evidence="2">The sequence shown here is derived from an EMBL/GenBank/DDBJ whole genome shotgun (WGS) entry which is preliminary data.</text>
</comment>
<sequence>MSNLSSNVAQVAQESEEQANSALSQAPSSSETPECWQRATVFDSFIVVLDYHLCPSAQAAPGKPPSKLHWPMKEQNPSLSNASIYNFKYRAPCPASISDLLNPDKLEAHAHDLLRLINNISNSNNKASRIILVGYGYGGLITEWATVLAGRSKSNPSDITLSQIIGVVLFGTPHFPVGLIQWAIICGKKPHNEERSKGIVTTAKYRGWKSYEKEIDILIEKQGEFCSVCASSDTDIKILCCFADWAESSGESSQVSATHISLPTEWCLLSGFSATHIHSTYTQLTTFSEDVDYSGVSKIVERWLPRAENPEASNSEEIAKARQSLRSILEGSNLVRRGNAPGRNWTYPLGNLDSITVGAIITKNGQTIQLLASATVVDPTGVCKVSKKMKRDDRVLYTPTTSNQAATIGHHESSLSPETEQLTRESVLNYAKKAAQLPNVNQLMKSTDTVYLVVGTETEHGANDPKGKATSPSLGADSHVKGLQLRLLKFASRAKESQRGEIA</sequence>
<organism evidence="2 3">
    <name type="scientific">Xylaria multiplex</name>
    <dbReference type="NCBI Taxonomy" id="323545"/>
    <lineage>
        <taxon>Eukaryota</taxon>
        <taxon>Fungi</taxon>
        <taxon>Dikarya</taxon>
        <taxon>Ascomycota</taxon>
        <taxon>Pezizomycotina</taxon>
        <taxon>Sordariomycetes</taxon>
        <taxon>Xylariomycetidae</taxon>
        <taxon>Xylariales</taxon>
        <taxon>Xylariaceae</taxon>
        <taxon>Xylaria</taxon>
    </lineage>
</organism>
<evidence type="ECO:0000256" key="1">
    <source>
        <dbReference type="SAM" id="MobiDB-lite"/>
    </source>
</evidence>
<dbReference type="Gene3D" id="3.40.50.1820">
    <property type="entry name" value="alpha/beta hydrolase"/>
    <property type="match status" value="1"/>
</dbReference>